<evidence type="ECO:0000313" key="1">
    <source>
        <dbReference type="EMBL" id="GAA4669686.1"/>
    </source>
</evidence>
<sequence length="74" mass="8407">MSTITHRWTKDAIIARLAASKAIDNDTTYTPRERAERRIELFRVSTAVDEGRLDAESAEAEFWNIRGMLLPLSA</sequence>
<dbReference type="Proteomes" id="UP001501295">
    <property type="component" value="Unassembled WGS sequence"/>
</dbReference>
<accession>A0ABP8VT64</accession>
<proteinExistence type="predicted"/>
<dbReference type="EMBL" id="BAABLM010000002">
    <property type="protein sequence ID" value="GAA4669686.1"/>
    <property type="molecule type" value="Genomic_DNA"/>
</dbReference>
<protein>
    <submittedName>
        <fullName evidence="1">Uncharacterized protein</fullName>
    </submittedName>
</protein>
<gene>
    <name evidence="1" type="ORF">GCM10025780_11200</name>
</gene>
<name>A0ABP8VT64_9MICO</name>
<keyword evidence="2" id="KW-1185">Reference proteome</keyword>
<dbReference type="RefSeq" id="WP_345374193.1">
    <property type="nucleotide sequence ID" value="NZ_BAABLM010000002.1"/>
</dbReference>
<organism evidence="1 2">
    <name type="scientific">Frondihabitans cladoniiphilus</name>
    <dbReference type="NCBI Taxonomy" id="715785"/>
    <lineage>
        <taxon>Bacteria</taxon>
        <taxon>Bacillati</taxon>
        <taxon>Actinomycetota</taxon>
        <taxon>Actinomycetes</taxon>
        <taxon>Micrococcales</taxon>
        <taxon>Microbacteriaceae</taxon>
        <taxon>Frondihabitans</taxon>
    </lineage>
</organism>
<reference evidence="2" key="1">
    <citation type="journal article" date="2019" name="Int. J. Syst. Evol. Microbiol.">
        <title>The Global Catalogue of Microorganisms (GCM) 10K type strain sequencing project: providing services to taxonomists for standard genome sequencing and annotation.</title>
        <authorList>
            <consortium name="The Broad Institute Genomics Platform"/>
            <consortium name="The Broad Institute Genome Sequencing Center for Infectious Disease"/>
            <person name="Wu L."/>
            <person name="Ma J."/>
        </authorList>
    </citation>
    <scope>NUCLEOTIDE SEQUENCE [LARGE SCALE GENOMIC DNA]</scope>
    <source>
        <strain evidence="2">JCM 18956</strain>
    </source>
</reference>
<comment type="caution">
    <text evidence="1">The sequence shown here is derived from an EMBL/GenBank/DDBJ whole genome shotgun (WGS) entry which is preliminary data.</text>
</comment>
<evidence type="ECO:0000313" key="2">
    <source>
        <dbReference type="Proteomes" id="UP001501295"/>
    </source>
</evidence>